<dbReference type="CDD" id="cd12156">
    <property type="entry name" value="HPPR"/>
    <property type="match status" value="1"/>
</dbReference>
<dbReference type="InterPro" id="IPR006140">
    <property type="entry name" value="D-isomer_DH_NAD-bd"/>
</dbReference>
<protein>
    <submittedName>
        <fullName evidence="7">2-hydroxyacid dehydrogenase</fullName>
    </submittedName>
</protein>
<evidence type="ECO:0000256" key="2">
    <source>
        <dbReference type="ARBA" id="ARBA00023002"/>
    </source>
</evidence>
<dbReference type="GO" id="GO:0016618">
    <property type="term" value="F:hydroxypyruvate reductase [NAD(P)H] activity"/>
    <property type="evidence" value="ECO:0007669"/>
    <property type="project" value="TreeGrafter"/>
</dbReference>
<keyword evidence="1" id="KW-0521">NADP</keyword>
<dbReference type="OrthoDB" id="9793626at2"/>
<name>A0A5B0DUF9_9HYPH</name>
<dbReference type="Proteomes" id="UP000324738">
    <property type="component" value="Unassembled WGS sequence"/>
</dbReference>
<keyword evidence="3" id="KW-0520">NAD</keyword>
<dbReference type="InterPro" id="IPR006139">
    <property type="entry name" value="D-isomer_2_OHA_DH_cat_dom"/>
</dbReference>
<dbReference type="SUPFAM" id="SSF52283">
    <property type="entry name" value="Formate/glycerate dehydrogenase catalytic domain-like"/>
    <property type="match status" value="1"/>
</dbReference>
<keyword evidence="8" id="KW-1185">Reference proteome</keyword>
<dbReference type="PANTHER" id="PTHR10996">
    <property type="entry name" value="2-HYDROXYACID DEHYDROGENASE-RELATED"/>
    <property type="match status" value="1"/>
</dbReference>
<dbReference type="Pfam" id="PF00389">
    <property type="entry name" value="2-Hacid_dh"/>
    <property type="match status" value="1"/>
</dbReference>
<dbReference type="InterPro" id="IPR050223">
    <property type="entry name" value="D-isomer_2-hydroxyacid_DH"/>
</dbReference>
<keyword evidence="2 4" id="KW-0560">Oxidoreductase</keyword>
<evidence type="ECO:0000256" key="3">
    <source>
        <dbReference type="ARBA" id="ARBA00023027"/>
    </source>
</evidence>
<dbReference type="GO" id="GO:0005829">
    <property type="term" value="C:cytosol"/>
    <property type="evidence" value="ECO:0007669"/>
    <property type="project" value="TreeGrafter"/>
</dbReference>
<evidence type="ECO:0000256" key="4">
    <source>
        <dbReference type="RuleBase" id="RU003719"/>
    </source>
</evidence>
<accession>A0A5B0DUF9</accession>
<reference evidence="7 8" key="1">
    <citation type="submission" date="2019-08" db="EMBL/GenBank/DDBJ databases">
        <title>Aureimonas fodiniaquatilis sp. nov., isolated from a coal mine wastewater.</title>
        <authorList>
            <person name="Kim W."/>
        </authorList>
    </citation>
    <scope>NUCLEOTIDE SEQUENCE [LARGE SCALE GENOMIC DNA]</scope>
    <source>
        <strain evidence="7 8">CAU 1482</strain>
    </source>
</reference>
<evidence type="ECO:0000259" key="6">
    <source>
        <dbReference type="Pfam" id="PF02826"/>
    </source>
</evidence>
<organism evidence="7 8">
    <name type="scientific">Aureimonas fodinaquatilis</name>
    <dbReference type="NCBI Taxonomy" id="2565783"/>
    <lineage>
        <taxon>Bacteria</taxon>
        <taxon>Pseudomonadati</taxon>
        <taxon>Pseudomonadota</taxon>
        <taxon>Alphaproteobacteria</taxon>
        <taxon>Hyphomicrobiales</taxon>
        <taxon>Aurantimonadaceae</taxon>
        <taxon>Aureimonas</taxon>
    </lineage>
</organism>
<dbReference type="SUPFAM" id="SSF51735">
    <property type="entry name" value="NAD(P)-binding Rossmann-fold domains"/>
    <property type="match status" value="1"/>
</dbReference>
<dbReference type="GO" id="GO:0051287">
    <property type="term" value="F:NAD binding"/>
    <property type="evidence" value="ECO:0007669"/>
    <property type="project" value="InterPro"/>
</dbReference>
<evidence type="ECO:0000256" key="1">
    <source>
        <dbReference type="ARBA" id="ARBA00022857"/>
    </source>
</evidence>
<dbReference type="Pfam" id="PF02826">
    <property type="entry name" value="2-Hacid_dh_C"/>
    <property type="match status" value="1"/>
</dbReference>
<dbReference type="FunFam" id="3.40.50.720:FF:000213">
    <property type="entry name" value="Putative 2-hydroxyacid dehydrogenase"/>
    <property type="match status" value="1"/>
</dbReference>
<gene>
    <name evidence="7" type="ORF">FPY71_12745</name>
</gene>
<feature type="domain" description="D-isomer specific 2-hydroxyacid dehydrogenase NAD-binding" evidence="6">
    <location>
        <begin position="107"/>
        <end position="281"/>
    </location>
</feature>
<dbReference type="Gene3D" id="3.40.50.720">
    <property type="entry name" value="NAD(P)-binding Rossmann-like Domain"/>
    <property type="match status" value="2"/>
</dbReference>
<dbReference type="AlphaFoldDB" id="A0A5B0DUF9"/>
<dbReference type="EMBL" id="VTWH01000003">
    <property type="protein sequence ID" value="KAA0969411.1"/>
    <property type="molecule type" value="Genomic_DNA"/>
</dbReference>
<dbReference type="PANTHER" id="PTHR10996:SF178">
    <property type="entry name" value="2-HYDROXYACID DEHYDROGENASE YGL185C-RELATED"/>
    <property type="match status" value="1"/>
</dbReference>
<feature type="domain" description="D-isomer specific 2-hydroxyacid dehydrogenase catalytic" evidence="5">
    <location>
        <begin position="18"/>
        <end position="313"/>
    </location>
</feature>
<dbReference type="GO" id="GO:0030267">
    <property type="term" value="F:glyoxylate reductase (NADPH) activity"/>
    <property type="evidence" value="ECO:0007669"/>
    <property type="project" value="TreeGrafter"/>
</dbReference>
<sequence length="326" mass="34146">MKHALLLAEPMIDDVETQLSAEFDVYRLHNPADAPLIEQRLNDFRVVATGGGVGISTQWVERLPLLKVIAINGVGLDKVDLAHAGQRGIHVTNTPGVLTGDVADLAMGLIIATLRHMNQGEKLVRSGQWAAGSTLPLGTRLAGKTVGILGLGQIGQAIARRAAAFDMQIAYWNRSAVETPQQWERVATPEELAAKADILMVAIAANPATQGLVSSAMLAALGRKGFLVNVSRGSVVDEAALITALTNGTIAGAGLDVFWNEPAINPVFGNLDNVVLMPHQGSATGETKAEMGRIVLANIAAAMAGEIPPASVNAALIRRDTASASR</sequence>
<proteinExistence type="inferred from homology"/>
<evidence type="ECO:0000259" key="5">
    <source>
        <dbReference type="Pfam" id="PF00389"/>
    </source>
</evidence>
<comment type="similarity">
    <text evidence="4">Belongs to the D-isomer specific 2-hydroxyacid dehydrogenase family.</text>
</comment>
<evidence type="ECO:0000313" key="7">
    <source>
        <dbReference type="EMBL" id="KAA0969411.1"/>
    </source>
</evidence>
<dbReference type="RefSeq" id="WP_149300697.1">
    <property type="nucleotide sequence ID" value="NZ_VTWH01000003.1"/>
</dbReference>
<comment type="caution">
    <text evidence="7">The sequence shown here is derived from an EMBL/GenBank/DDBJ whole genome shotgun (WGS) entry which is preliminary data.</text>
</comment>
<dbReference type="InterPro" id="IPR036291">
    <property type="entry name" value="NAD(P)-bd_dom_sf"/>
</dbReference>
<evidence type="ECO:0000313" key="8">
    <source>
        <dbReference type="Proteomes" id="UP000324738"/>
    </source>
</evidence>